<evidence type="ECO:0000313" key="1">
    <source>
        <dbReference type="EMBL" id="KAK3718746.1"/>
    </source>
</evidence>
<sequence>MDTGTYGILGFDQPVNAIPPLPVDGDGFRERCPNAITDWGGRPLTLREKAMMSMLAEVMDKPDWQQKVHDEETVAKWRLEVVSEERDFSGPMFEFCIKELRDNAEMLKSTGIVPAIAASAVVYGSDSLISIELRNELKAAVTPLEDAPAAEKDWHPGSNNQVLDLVHPSLFPLVYGRTRLMTDDEVPMEDVVYYCGKGEIAPVPQTKHLQCRIACAAGPDDGHGMYSARFQWLPCDVEVGEDANVRIASYINNLHPEKHSKLYRVIEAVVSKAIPVWDLALTEIFKQERTSDSLSSSDTTHGYYPPRVAVTGLPEWKVDRPIVPEGEDEEEVFESILDIEYGVNWERSGLMMPEPSEDTHIEGQLNEHICASALLYYDNVNITDSYLAFRERVDAEAFAWGSKDKDDDPGYEQFEYDHMEQLFGVSSHQTHAIQDLGRVRTDEGRLVVFPNVLQHRVEPFNLVDPSKPGHRKILALFLVDPYIRIPSTSDVPPQQKDWWAEMVQGLDRVGKLPPELFNNILEQAGDVPISLEEAKELRLELMAERSTYVDEVNKDYEHYTLNFCEH</sequence>
<reference evidence="1" key="1">
    <citation type="submission" date="2023-07" db="EMBL/GenBank/DDBJ databases">
        <title>Black Yeasts Isolated from many extreme environments.</title>
        <authorList>
            <person name="Coleine C."/>
            <person name="Stajich J.E."/>
            <person name="Selbmann L."/>
        </authorList>
    </citation>
    <scope>NUCLEOTIDE SEQUENCE</scope>
    <source>
        <strain evidence="1">CCFEE 5714</strain>
    </source>
</reference>
<protein>
    <submittedName>
        <fullName evidence="1">Uncharacterized protein</fullName>
    </submittedName>
</protein>
<evidence type="ECO:0000313" key="2">
    <source>
        <dbReference type="Proteomes" id="UP001281147"/>
    </source>
</evidence>
<gene>
    <name evidence="1" type="ORF">LTR37_004965</name>
</gene>
<accession>A0ACC3NL47</accession>
<dbReference type="EMBL" id="JAUTXU010000030">
    <property type="protein sequence ID" value="KAK3718746.1"/>
    <property type="molecule type" value="Genomic_DNA"/>
</dbReference>
<dbReference type="Proteomes" id="UP001281147">
    <property type="component" value="Unassembled WGS sequence"/>
</dbReference>
<proteinExistence type="predicted"/>
<organism evidence="1 2">
    <name type="scientific">Vermiconidia calcicola</name>
    <dbReference type="NCBI Taxonomy" id="1690605"/>
    <lineage>
        <taxon>Eukaryota</taxon>
        <taxon>Fungi</taxon>
        <taxon>Dikarya</taxon>
        <taxon>Ascomycota</taxon>
        <taxon>Pezizomycotina</taxon>
        <taxon>Dothideomycetes</taxon>
        <taxon>Dothideomycetidae</taxon>
        <taxon>Mycosphaerellales</taxon>
        <taxon>Extremaceae</taxon>
        <taxon>Vermiconidia</taxon>
    </lineage>
</organism>
<keyword evidence="2" id="KW-1185">Reference proteome</keyword>
<comment type="caution">
    <text evidence="1">The sequence shown here is derived from an EMBL/GenBank/DDBJ whole genome shotgun (WGS) entry which is preliminary data.</text>
</comment>
<name>A0ACC3NL47_9PEZI</name>